<evidence type="ECO:0000313" key="1">
    <source>
        <dbReference type="EMBL" id="KAF3457017.1"/>
    </source>
</evidence>
<accession>A0A8K0HQ95</accession>
<dbReference type="EMBL" id="VOIH02000001">
    <property type="protein sequence ID" value="KAF3457017.1"/>
    <property type="molecule type" value="Genomic_DNA"/>
</dbReference>
<comment type="caution">
    <text evidence="1">The sequence shown here is derived from an EMBL/GenBank/DDBJ whole genome shotgun (WGS) entry which is preliminary data.</text>
</comment>
<proteinExistence type="predicted"/>
<reference evidence="1" key="1">
    <citation type="submission" date="2020-03" db="EMBL/GenBank/DDBJ databases">
        <title>A high-quality chromosome-level genome assembly of a woody plant with both climbing and erect habits, Rhamnella rubrinervis.</title>
        <authorList>
            <person name="Lu Z."/>
            <person name="Yang Y."/>
            <person name="Zhu X."/>
            <person name="Sun Y."/>
        </authorList>
    </citation>
    <scope>NUCLEOTIDE SEQUENCE</scope>
    <source>
        <strain evidence="1">BYM</strain>
        <tissue evidence="1">Leaf</tissue>
    </source>
</reference>
<gene>
    <name evidence="1" type="ORF">FNV43_RR01674</name>
</gene>
<keyword evidence="2" id="KW-1185">Reference proteome</keyword>
<organism evidence="1 2">
    <name type="scientific">Rhamnella rubrinervis</name>
    <dbReference type="NCBI Taxonomy" id="2594499"/>
    <lineage>
        <taxon>Eukaryota</taxon>
        <taxon>Viridiplantae</taxon>
        <taxon>Streptophyta</taxon>
        <taxon>Embryophyta</taxon>
        <taxon>Tracheophyta</taxon>
        <taxon>Spermatophyta</taxon>
        <taxon>Magnoliopsida</taxon>
        <taxon>eudicotyledons</taxon>
        <taxon>Gunneridae</taxon>
        <taxon>Pentapetalae</taxon>
        <taxon>rosids</taxon>
        <taxon>fabids</taxon>
        <taxon>Rosales</taxon>
        <taxon>Rhamnaceae</taxon>
        <taxon>rhamnoid group</taxon>
        <taxon>Rhamneae</taxon>
        <taxon>Rhamnella</taxon>
    </lineage>
</organism>
<name>A0A8K0HQ95_9ROSA</name>
<dbReference type="Proteomes" id="UP000796880">
    <property type="component" value="Unassembled WGS sequence"/>
</dbReference>
<dbReference type="AlphaFoldDB" id="A0A8K0HQ95"/>
<sequence>MGAEELWALTKGALECIGEVHQGVLLECIVIMCTVKVLGGALFSARVWCTRVHSNDALGVLVRCIIEANNLDIGENWGVMH</sequence>
<evidence type="ECO:0000313" key="2">
    <source>
        <dbReference type="Proteomes" id="UP000796880"/>
    </source>
</evidence>
<protein>
    <submittedName>
        <fullName evidence="1">Uncharacterized protein</fullName>
    </submittedName>
</protein>